<evidence type="ECO:0000313" key="1">
    <source>
        <dbReference type="EMBL" id="KAF3945465.1"/>
    </source>
</evidence>
<accession>A0A8J4Q5H0</accession>
<reference evidence="1" key="1">
    <citation type="submission" date="2020-03" db="EMBL/GenBank/DDBJ databases">
        <title>Castanea mollissima Vanexum genome sequencing.</title>
        <authorList>
            <person name="Staton M."/>
        </authorList>
    </citation>
    <scope>NUCLEOTIDE SEQUENCE</scope>
    <source>
        <tissue evidence="1">Leaf</tissue>
    </source>
</reference>
<keyword evidence="2" id="KW-1185">Reference proteome</keyword>
<proteinExistence type="predicted"/>
<dbReference type="Proteomes" id="UP000737018">
    <property type="component" value="Unassembled WGS sequence"/>
</dbReference>
<protein>
    <submittedName>
        <fullName evidence="1">Uncharacterized protein</fullName>
    </submittedName>
</protein>
<comment type="caution">
    <text evidence="1">The sequence shown here is derived from an EMBL/GenBank/DDBJ whole genome shotgun (WGS) entry which is preliminary data.</text>
</comment>
<sequence length="104" mass="11673">MSIIKSGGRNLEDLEISNVAKMAWMVLTSKNGLCTKLLVSKCKVEANWLNCKDSHKASWTWCSIEEAEKVIPKEPAFKLAMKIALESGRTLGSHTFRIHPQTQK</sequence>
<organism evidence="1 2">
    <name type="scientific">Castanea mollissima</name>
    <name type="common">Chinese chestnut</name>
    <dbReference type="NCBI Taxonomy" id="60419"/>
    <lineage>
        <taxon>Eukaryota</taxon>
        <taxon>Viridiplantae</taxon>
        <taxon>Streptophyta</taxon>
        <taxon>Embryophyta</taxon>
        <taxon>Tracheophyta</taxon>
        <taxon>Spermatophyta</taxon>
        <taxon>Magnoliopsida</taxon>
        <taxon>eudicotyledons</taxon>
        <taxon>Gunneridae</taxon>
        <taxon>Pentapetalae</taxon>
        <taxon>rosids</taxon>
        <taxon>fabids</taxon>
        <taxon>Fagales</taxon>
        <taxon>Fagaceae</taxon>
        <taxon>Castanea</taxon>
    </lineage>
</organism>
<gene>
    <name evidence="1" type="ORF">CMV_028179</name>
</gene>
<name>A0A8J4Q5H0_9ROSI</name>
<evidence type="ECO:0000313" key="2">
    <source>
        <dbReference type="Proteomes" id="UP000737018"/>
    </source>
</evidence>
<dbReference type="OrthoDB" id="1748414at2759"/>
<dbReference type="AlphaFoldDB" id="A0A8J4Q5H0"/>
<dbReference type="EMBL" id="JRKL02012449">
    <property type="protein sequence ID" value="KAF3945465.1"/>
    <property type="molecule type" value="Genomic_DNA"/>
</dbReference>